<proteinExistence type="predicted"/>
<evidence type="ECO:0000259" key="3">
    <source>
        <dbReference type="PROSITE" id="PS50014"/>
    </source>
</evidence>
<keyword evidence="5" id="KW-1185">Reference proteome</keyword>
<dbReference type="EMBL" id="JARBJD010000007">
    <property type="protein sequence ID" value="KAK2963309.1"/>
    <property type="molecule type" value="Genomic_DNA"/>
</dbReference>
<feature type="domain" description="Bromo" evidence="3">
    <location>
        <begin position="33"/>
        <end position="98"/>
    </location>
</feature>
<evidence type="ECO:0000256" key="2">
    <source>
        <dbReference type="PROSITE-ProRule" id="PRU00035"/>
    </source>
</evidence>
<dbReference type="PRINTS" id="PR00503">
    <property type="entry name" value="BROMODOMAIN"/>
</dbReference>
<accession>A0ABQ9YHS7</accession>
<protein>
    <recommendedName>
        <fullName evidence="3">Bromo domain-containing protein</fullName>
    </recommendedName>
</protein>
<dbReference type="SUPFAM" id="SSF47370">
    <property type="entry name" value="Bromodomain"/>
    <property type="match status" value="1"/>
</dbReference>
<dbReference type="Pfam" id="PF00439">
    <property type="entry name" value="Bromodomain"/>
    <property type="match status" value="1"/>
</dbReference>
<dbReference type="Proteomes" id="UP001281761">
    <property type="component" value="Unassembled WGS sequence"/>
</dbReference>
<dbReference type="PROSITE" id="PS50014">
    <property type="entry name" value="BROMODOMAIN_2"/>
    <property type="match status" value="1"/>
</dbReference>
<evidence type="ECO:0000313" key="4">
    <source>
        <dbReference type="EMBL" id="KAK2963309.1"/>
    </source>
</evidence>
<evidence type="ECO:0000256" key="1">
    <source>
        <dbReference type="ARBA" id="ARBA00023117"/>
    </source>
</evidence>
<organism evidence="4 5">
    <name type="scientific">Blattamonas nauphoetae</name>
    <dbReference type="NCBI Taxonomy" id="2049346"/>
    <lineage>
        <taxon>Eukaryota</taxon>
        <taxon>Metamonada</taxon>
        <taxon>Preaxostyla</taxon>
        <taxon>Oxymonadida</taxon>
        <taxon>Blattamonas</taxon>
    </lineage>
</organism>
<comment type="caution">
    <text evidence="4">The sequence shown here is derived from an EMBL/GenBank/DDBJ whole genome shotgun (WGS) entry which is preliminary data.</text>
</comment>
<dbReference type="SMART" id="SM00297">
    <property type="entry name" value="BROMO"/>
    <property type="match status" value="1"/>
</dbReference>
<keyword evidence="1 2" id="KW-0103">Bromodomain</keyword>
<gene>
    <name evidence="4" type="ORF">BLNAU_1843</name>
</gene>
<dbReference type="InterPro" id="IPR036427">
    <property type="entry name" value="Bromodomain-like_sf"/>
</dbReference>
<dbReference type="InterPro" id="IPR001487">
    <property type="entry name" value="Bromodomain"/>
</dbReference>
<reference evidence="4 5" key="1">
    <citation type="journal article" date="2022" name="bioRxiv">
        <title>Genomics of Preaxostyla Flagellates Illuminates Evolutionary Transitions and the Path Towards Mitochondrial Loss.</title>
        <authorList>
            <person name="Novak L.V.F."/>
            <person name="Treitli S.C."/>
            <person name="Pyrih J."/>
            <person name="Halakuc P."/>
            <person name="Pipaliya S.V."/>
            <person name="Vacek V."/>
            <person name="Brzon O."/>
            <person name="Soukal P."/>
            <person name="Eme L."/>
            <person name="Dacks J.B."/>
            <person name="Karnkowska A."/>
            <person name="Elias M."/>
            <person name="Hampl V."/>
        </authorList>
    </citation>
    <scope>NUCLEOTIDE SEQUENCE [LARGE SCALE GENOMIC DNA]</scope>
    <source>
        <strain evidence="4">NAU3</strain>
        <tissue evidence="4">Gut</tissue>
    </source>
</reference>
<evidence type="ECO:0000313" key="5">
    <source>
        <dbReference type="Proteomes" id="UP001281761"/>
    </source>
</evidence>
<dbReference type="Gene3D" id="1.20.920.10">
    <property type="entry name" value="Bromodomain-like"/>
    <property type="match status" value="1"/>
</dbReference>
<name>A0ABQ9YHS7_9EUKA</name>
<dbReference type="PANTHER" id="PTHR45926">
    <property type="entry name" value="OSJNBA0053K19.4 PROTEIN"/>
    <property type="match status" value="1"/>
</dbReference>
<sequence>MNKHQKVSVKNGILSRLREILSDLIKFPEGCHFAQPIDPDRQNLPTYRKIIESPMDFGTIMRNIEANTYKDDIDQAFYDVFLTIDNCFHFNPPENLVSQHCRKIQIRLIKQLRMHPRIPIALIDLLDRTKPTRWWKNGVMKSPQEVFTSDKFILSTGPFPSPTQCLQPLEEDPVPLSLNERTELYKILQTLQPEFIEKVCELLVESSRGEGRIIEGNKVRFELEILHPLSQRHIYNYAKQCMDLQLECLTPIEET</sequence>